<dbReference type="PANTHER" id="PTHR43179">
    <property type="entry name" value="RHAMNOSYLTRANSFERASE WBBL"/>
    <property type="match status" value="1"/>
</dbReference>
<evidence type="ECO:0000256" key="1">
    <source>
        <dbReference type="SAM" id="Phobius"/>
    </source>
</evidence>
<dbReference type="PANTHER" id="PTHR43179:SF7">
    <property type="entry name" value="RHAMNOSYLTRANSFERASE WBBL"/>
    <property type="match status" value="1"/>
</dbReference>
<dbReference type="AlphaFoldDB" id="A0A9D5K7X3"/>
<feature type="domain" description="Glycosyltransferase 2-like" evidence="2">
    <location>
        <begin position="60"/>
        <end position="238"/>
    </location>
</feature>
<dbReference type="SUPFAM" id="SSF53448">
    <property type="entry name" value="Nucleotide-diphospho-sugar transferases"/>
    <property type="match status" value="1"/>
</dbReference>
<dbReference type="InterPro" id="IPR001173">
    <property type="entry name" value="Glyco_trans_2-like"/>
</dbReference>
<keyword evidence="1" id="KW-0472">Membrane</keyword>
<reference evidence="3" key="1">
    <citation type="submission" date="2019-11" db="EMBL/GenBank/DDBJ databases">
        <title>Microbial mats filling the niche in hypersaline microbial mats.</title>
        <authorList>
            <person name="Wong H.L."/>
            <person name="Macleod F.I."/>
            <person name="White R.A. III"/>
            <person name="Burns B.P."/>
        </authorList>
    </citation>
    <scope>NUCLEOTIDE SEQUENCE</scope>
    <source>
        <strain evidence="3">Bin_327</strain>
    </source>
</reference>
<dbReference type="Pfam" id="PF00535">
    <property type="entry name" value="Glycos_transf_2"/>
    <property type="match status" value="1"/>
</dbReference>
<keyword evidence="1" id="KW-0812">Transmembrane</keyword>
<evidence type="ECO:0000313" key="4">
    <source>
        <dbReference type="Proteomes" id="UP000630660"/>
    </source>
</evidence>
<protein>
    <submittedName>
        <fullName evidence="3">Glycosyltransferase</fullName>
    </submittedName>
</protein>
<dbReference type="CDD" id="cd04186">
    <property type="entry name" value="GT_2_like_c"/>
    <property type="match status" value="1"/>
</dbReference>
<name>A0A9D5K7X3_UNCW3</name>
<dbReference type="EMBL" id="WJKJ01000066">
    <property type="protein sequence ID" value="MBD3364006.1"/>
    <property type="molecule type" value="Genomic_DNA"/>
</dbReference>
<proteinExistence type="predicted"/>
<dbReference type="Proteomes" id="UP000630660">
    <property type="component" value="Unassembled WGS sequence"/>
</dbReference>
<evidence type="ECO:0000259" key="2">
    <source>
        <dbReference type="Pfam" id="PF00535"/>
    </source>
</evidence>
<comment type="caution">
    <text evidence="3">The sequence shown here is derived from an EMBL/GenBank/DDBJ whole genome shotgun (WGS) entry which is preliminary data.</text>
</comment>
<dbReference type="Gene3D" id="3.90.550.10">
    <property type="entry name" value="Spore Coat Polysaccharide Biosynthesis Protein SpsA, Chain A"/>
    <property type="match status" value="1"/>
</dbReference>
<feature type="transmembrane region" description="Helical" evidence="1">
    <location>
        <begin position="312"/>
        <end position="331"/>
    </location>
</feature>
<organism evidence="3 4">
    <name type="scientific">candidate division WOR-3 bacterium</name>
    <dbReference type="NCBI Taxonomy" id="2052148"/>
    <lineage>
        <taxon>Bacteria</taxon>
        <taxon>Bacteria division WOR-3</taxon>
    </lineage>
</organism>
<evidence type="ECO:0000313" key="3">
    <source>
        <dbReference type="EMBL" id="MBD3364006.1"/>
    </source>
</evidence>
<dbReference type="InterPro" id="IPR029044">
    <property type="entry name" value="Nucleotide-diphossugar_trans"/>
</dbReference>
<keyword evidence="1" id="KW-1133">Transmembrane helix</keyword>
<accession>A0A9D5K7X3</accession>
<gene>
    <name evidence="3" type="ORF">GF359_02205</name>
</gene>
<sequence length="336" mass="38096">MSRYPSVSATAGWGFPNSINASCGRRFSWCQSCGCGTFGVEYPQVSKVRKKKIIHNPAVSVIIPSYNGGNLLINCLESIPPKGTEIIVVDNGSADASIARARRKFPSARFILLGHNTGFAYACNRGAAVARGSILLFLNQDAEVVEQGFRAAVKLITDYPRRVIATGKVIYPDGRAQEILRRFPGYTDFLFGRKTLLTRLFPDNKRSRHYLYADIDLTRPQRIDACAGMCMFVRRDIFTSLRGFDEGYFFYTEDIDLCRRVYDAGYETWYVPEVSAVHIVGENVPGSCRTFVKMHHYKGLYRYLIKHKRPGLPFRFLLWLGLGLAVIWYLSEPRLR</sequence>